<dbReference type="SUPFAM" id="SSF46689">
    <property type="entry name" value="Homeodomain-like"/>
    <property type="match status" value="1"/>
</dbReference>
<organism evidence="6 7">
    <name type="scientific">Microbacterium lemovicicum</name>
    <dbReference type="NCBI Taxonomy" id="1072463"/>
    <lineage>
        <taxon>Bacteria</taxon>
        <taxon>Bacillati</taxon>
        <taxon>Actinomycetota</taxon>
        <taxon>Actinomycetes</taxon>
        <taxon>Micrococcales</taxon>
        <taxon>Microbacteriaceae</taxon>
        <taxon>Microbacterium</taxon>
    </lineage>
</organism>
<dbReference type="Pfam" id="PF00440">
    <property type="entry name" value="TetR_N"/>
    <property type="match status" value="1"/>
</dbReference>
<feature type="domain" description="HTH tetR-type" evidence="5">
    <location>
        <begin position="6"/>
        <end position="66"/>
    </location>
</feature>
<sequence>MGRTATFDRDAVVRAARDVFWERGYADTGITDLEEATGLGRSSLYHAFAAKRGLFEAVVQAYLVDARAEWAGLREARPAPDALERYVAELAAGFAGASLRARAGCLLLNVASTAAAVEDGALNDLVVQYVGELRTAIRSGVGARRPDLGDASADDLARVCAALVISALTSARTDGDAAGRDLAAVPAALRAWCDAPTST</sequence>
<reference evidence="6 7" key="1">
    <citation type="submission" date="2018-08" db="EMBL/GenBank/DDBJ databases">
        <title>Microbacterium lemovicicum sp. nov., a bacterium isolated from a natural uranium-rich soil.</title>
        <authorList>
            <person name="ORTET P."/>
        </authorList>
    </citation>
    <scope>NUCLEOTIDE SEQUENCE [LARGE SCALE GENOMIC DNA]</scope>
    <source>
        <strain evidence="6 7">Viu22</strain>
    </source>
</reference>
<keyword evidence="7" id="KW-1185">Reference proteome</keyword>
<dbReference type="Gene3D" id="1.10.357.10">
    <property type="entry name" value="Tetracycline Repressor, domain 2"/>
    <property type="match status" value="1"/>
</dbReference>
<dbReference type="Proteomes" id="UP000276888">
    <property type="component" value="Chromosome"/>
</dbReference>
<evidence type="ECO:0000313" key="7">
    <source>
        <dbReference type="Proteomes" id="UP000276888"/>
    </source>
</evidence>
<dbReference type="PANTHER" id="PTHR47506">
    <property type="entry name" value="TRANSCRIPTIONAL REGULATORY PROTEIN"/>
    <property type="match status" value="1"/>
</dbReference>
<dbReference type="AlphaFoldDB" id="A0A3Q9J1M4"/>
<evidence type="ECO:0000256" key="2">
    <source>
        <dbReference type="ARBA" id="ARBA00023125"/>
    </source>
</evidence>
<keyword evidence="3" id="KW-0804">Transcription</keyword>
<accession>A0A3Q9J1M4</accession>
<gene>
    <name evidence="6" type="primary">comR</name>
    <name evidence="6" type="ORF">CVS47_03025</name>
</gene>
<dbReference type="EMBL" id="CP031423">
    <property type="protein sequence ID" value="AZS38369.1"/>
    <property type="molecule type" value="Genomic_DNA"/>
</dbReference>
<dbReference type="RefSeq" id="WP_127096804.1">
    <property type="nucleotide sequence ID" value="NZ_CP031423.1"/>
</dbReference>
<dbReference type="PROSITE" id="PS50977">
    <property type="entry name" value="HTH_TETR_2"/>
    <property type="match status" value="1"/>
</dbReference>
<protein>
    <submittedName>
        <fullName evidence="6">HTH-type transcriptional repressor ComR</fullName>
    </submittedName>
</protein>
<name>A0A3Q9J1M4_9MICO</name>
<evidence type="ECO:0000256" key="1">
    <source>
        <dbReference type="ARBA" id="ARBA00023015"/>
    </source>
</evidence>
<dbReference type="OrthoDB" id="9805134at2"/>
<dbReference type="InterPro" id="IPR001647">
    <property type="entry name" value="HTH_TetR"/>
</dbReference>
<evidence type="ECO:0000313" key="6">
    <source>
        <dbReference type="EMBL" id="AZS38369.1"/>
    </source>
</evidence>
<dbReference type="KEGG" id="mlv:CVS47_03025"/>
<dbReference type="PANTHER" id="PTHR47506:SF1">
    <property type="entry name" value="HTH-TYPE TRANSCRIPTIONAL REGULATOR YJDC"/>
    <property type="match status" value="1"/>
</dbReference>
<keyword evidence="1" id="KW-0805">Transcription regulation</keyword>
<dbReference type="InterPro" id="IPR009057">
    <property type="entry name" value="Homeodomain-like_sf"/>
</dbReference>
<evidence type="ECO:0000259" key="5">
    <source>
        <dbReference type="PROSITE" id="PS50977"/>
    </source>
</evidence>
<feature type="DNA-binding region" description="H-T-H motif" evidence="4">
    <location>
        <begin position="29"/>
        <end position="48"/>
    </location>
</feature>
<keyword evidence="2 4" id="KW-0238">DNA-binding</keyword>
<evidence type="ECO:0000256" key="4">
    <source>
        <dbReference type="PROSITE-ProRule" id="PRU00335"/>
    </source>
</evidence>
<proteinExistence type="predicted"/>
<dbReference type="PRINTS" id="PR00455">
    <property type="entry name" value="HTHTETR"/>
</dbReference>
<dbReference type="GO" id="GO:0003677">
    <property type="term" value="F:DNA binding"/>
    <property type="evidence" value="ECO:0007669"/>
    <property type="project" value="UniProtKB-UniRule"/>
</dbReference>
<evidence type="ECO:0000256" key="3">
    <source>
        <dbReference type="ARBA" id="ARBA00023163"/>
    </source>
</evidence>